<keyword evidence="3 10" id="KW-0132">Cell division</keyword>
<proteinExistence type="predicted"/>
<dbReference type="RefSeq" id="WP_255135315.1">
    <property type="nucleotide sequence ID" value="NZ_JANDBC010000002.1"/>
</dbReference>
<dbReference type="AlphaFoldDB" id="A0A9X2L4Z7"/>
<evidence type="ECO:0000256" key="3">
    <source>
        <dbReference type="ARBA" id="ARBA00022618"/>
    </source>
</evidence>
<reference evidence="10" key="1">
    <citation type="submission" date="2022-06" db="EMBL/GenBank/DDBJ databases">
        <title>Gracilimonas sp. CAU 1638 isolated from sea sediment.</title>
        <authorList>
            <person name="Kim W."/>
        </authorList>
    </citation>
    <scope>NUCLEOTIDE SEQUENCE</scope>
    <source>
        <strain evidence="10">CAU 1638</strain>
    </source>
</reference>
<name>A0A9X2L4Z7_9BACT</name>
<evidence type="ECO:0000256" key="7">
    <source>
        <dbReference type="ARBA" id="ARBA00023306"/>
    </source>
</evidence>
<comment type="subcellular location">
    <subcellularLocation>
        <location evidence="1">Membrane</location>
    </subcellularLocation>
</comment>
<keyword evidence="11" id="KW-1185">Reference proteome</keyword>
<dbReference type="EMBL" id="JANDBC010000002">
    <property type="protein sequence ID" value="MCP9292429.1"/>
    <property type="molecule type" value="Genomic_DNA"/>
</dbReference>
<gene>
    <name evidence="10" type="ORF">NM125_12650</name>
</gene>
<dbReference type="InterPro" id="IPR045335">
    <property type="entry name" value="FtsQ_C_sf"/>
</dbReference>
<dbReference type="InterPro" id="IPR034746">
    <property type="entry name" value="POTRA"/>
</dbReference>
<sequence>MNNQGSNKSLLPWITTVLMVTGIAVLAALYWNRNVTVQDVQVNSLYYTDYEQVKQAADIPMGIKPDSLNLDAVVQRVEKLDYVRSVKPYIEPSGDLRLTVAERQPIALLVNGSDRLYVDAEGVRLPILDGKTQDVPLLYGYSATSGDTIKTEEFVQVRDFLMRAKIDGFGWTTISEVVYDETDGVVALSHENGVKLLFGRNDFQTKLENWKAFYTDVIKVKGIQSMRQVDLRFTNQVVTREI</sequence>
<evidence type="ECO:0000259" key="9">
    <source>
        <dbReference type="PROSITE" id="PS51779"/>
    </source>
</evidence>
<evidence type="ECO:0000256" key="2">
    <source>
        <dbReference type="ARBA" id="ARBA00022475"/>
    </source>
</evidence>
<evidence type="ECO:0000256" key="5">
    <source>
        <dbReference type="ARBA" id="ARBA00022989"/>
    </source>
</evidence>
<comment type="caution">
    <text evidence="10">The sequence shown here is derived from an EMBL/GenBank/DDBJ whole genome shotgun (WGS) entry which is preliminary data.</text>
</comment>
<dbReference type="Proteomes" id="UP001139125">
    <property type="component" value="Unassembled WGS sequence"/>
</dbReference>
<dbReference type="GO" id="GO:0051301">
    <property type="term" value="P:cell division"/>
    <property type="evidence" value="ECO:0007669"/>
    <property type="project" value="UniProtKB-KW"/>
</dbReference>
<feature type="domain" description="POTRA" evidence="9">
    <location>
        <begin position="35"/>
        <end position="103"/>
    </location>
</feature>
<evidence type="ECO:0000313" key="10">
    <source>
        <dbReference type="EMBL" id="MCP9292429.1"/>
    </source>
</evidence>
<organism evidence="10 11">
    <name type="scientific">Gracilimonas sediminicola</name>
    <dbReference type="NCBI Taxonomy" id="2952158"/>
    <lineage>
        <taxon>Bacteria</taxon>
        <taxon>Pseudomonadati</taxon>
        <taxon>Balneolota</taxon>
        <taxon>Balneolia</taxon>
        <taxon>Balneolales</taxon>
        <taxon>Balneolaceae</taxon>
        <taxon>Gracilimonas</taxon>
    </lineage>
</organism>
<evidence type="ECO:0000313" key="11">
    <source>
        <dbReference type="Proteomes" id="UP001139125"/>
    </source>
</evidence>
<keyword evidence="6 8" id="KW-0472">Membrane</keyword>
<evidence type="ECO:0000256" key="6">
    <source>
        <dbReference type="ARBA" id="ARBA00023136"/>
    </source>
</evidence>
<keyword evidence="4 8" id="KW-0812">Transmembrane</keyword>
<evidence type="ECO:0000256" key="8">
    <source>
        <dbReference type="SAM" id="Phobius"/>
    </source>
</evidence>
<keyword evidence="2" id="KW-1003">Cell membrane</keyword>
<dbReference type="InterPro" id="IPR005548">
    <property type="entry name" value="Cell_div_FtsQ/DivIB_C"/>
</dbReference>
<protein>
    <submittedName>
        <fullName evidence="10">Cell division protein FtsQ/DivIB</fullName>
    </submittedName>
</protein>
<feature type="transmembrane region" description="Helical" evidence="8">
    <location>
        <begin position="12"/>
        <end position="31"/>
    </location>
</feature>
<keyword evidence="5 8" id="KW-1133">Transmembrane helix</keyword>
<dbReference type="GO" id="GO:0016020">
    <property type="term" value="C:membrane"/>
    <property type="evidence" value="ECO:0007669"/>
    <property type="project" value="UniProtKB-SubCell"/>
</dbReference>
<dbReference type="Pfam" id="PF03799">
    <property type="entry name" value="FtsQ_DivIB_C"/>
    <property type="match status" value="1"/>
</dbReference>
<dbReference type="Gene3D" id="3.40.50.11690">
    <property type="entry name" value="Cell division protein FtsQ/DivIB"/>
    <property type="match status" value="1"/>
</dbReference>
<evidence type="ECO:0000256" key="1">
    <source>
        <dbReference type="ARBA" id="ARBA00004370"/>
    </source>
</evidence>
<evidence type="ECO:0000256" key="4">
    <source>
        <dbReference type="ARBA" id="ARBA00022692"/>
    </source>
</evidence>
<keyword evidence="7" id="KW-0131">Cell cycle</keyword>
<accession>A0A9X2L4Z7</accession>
<dbReference type="PROSITE" id="PS51779">
    <property type="entry name" value="POTRA"/>
    <property type="match status" value="1"/>
</dbReference>